<sequence>MVLRHYQVLPSGLNQFEVRGTTDAYEVDLEERTCSCRLWQLNGIGCVHSVAAISFMNRDVESYVDKMFSSITYMKAYKFRLAPMNGRNLWPTTDYTPTLPPVHRTMPGRPATKGKGMQQKTQTSQVKIKENYPNTKQRSPKIKARRKTKQGVAEALNEDDEGNQANAMNEGDEVHEGDQAVNDDGGGVNDGGEAVNEVHVQQEYDEVELTPLDFDASANGEPSQVHVQEQEARETPVATLLKKIRRKKSERVIKLKLGKKVGGADAPGNSEAKLVTLE</sequence>
<evidence type="ECO:0000256" key="4">
    <source>
        <dbReference type="PROSITE-ProRule" id="PRU00325"/>
    </source>
</evidence>
<evidence type="ECO:0000313" key="8">
    <source>
        <dbReference type="Proteomes" id="UP001157418"/>
    </source>
</evidence>
<gene>
    <name evidence="7" type="ORF">LVIROSA_LOCUS3698</name>
</gene>
<evidence type="ECO:0000256" key="5">
    <source>
        <dbReference type="SAM" id="MobiDB-lite"/>
    </source>
</evidence>
<feature type="domain" description="SWIM-type" evidence="6">
    <location>
        <begin position="25"/>
        <end position="57"/>
    </location>
</feature>
<dbReference type="GO" id="GO:0008270">
    <property type="term" value="F:zinc ion binding"/>
    <property type="evidence" value="ECO:0007669"/>
    <property type="project" value="UniProtKB-KW"/>
</dbReference>
<feature type="region of interest" description="Disordered" evidence="5">
    <location>
        <begin position="259"/>
        <end position="278"/>
    </location>
</feature>
<evidence type="ECO:0000256" key="2">
    <source>
        <dbReference type="ARBA" id="ARBA00022771"/>
    </source>
</evidence>
<feature type="compositionally biased region" description="Polar residues" evidence="5">
    <location>
        <begin position="118"/>
        <end position="137"/>
    </location>
</feature>
<dbReference type="AlphaFoldDB" id="A0AAU9LNC6"/>
<dbReference type="Proteomes" id="UP001157418">
    <property type="component" value="Unassembled WGS sequence"/>
</dbReference>
<comment type="caution">
    <text evidence="7">The sequence shown here is derived from an EMBL/GenBank/DDBJ whole genome shotgun (WGS) entry which is preliminary data.</text>
</comment>
<evidence type="ECO:0000313" key="7">
    <source>
        <dbReference type="EMBL" id="CAH1415887.1"/>
    </source>
</evidence>
<dbReference type="Pfam" id="PF04434">
    <property type="entry name" value="SWIM"/>
    <property type="match status" value="1"/>
</dbReference>
<keyword evidence="8" id="KW-1185">Reference proteome</keyword>
<accession>A0AAU9LNC6</accession>
<evidence type="ECO:0000256" key="3">
    <source>
        <dbReference type="ARBA" id="ARBA00022833"/>
    </source>
</evidence>
<feature type="region of interest" description="Disordered" evidence="5">
    <location>
        <begin position="95"/>
        <end position="169"/>
    </location>
</feature>
<dbReference type="PROSITE" id="PS50966">
    <property type="entry name" value="ZF_SWIM"/>
    <property type="match status" value="1"/>
</dbReference>
<dbReference type="PANTHER" id="PTHR31973:SF189">
    <property type="entry name" value="TRANSPOSASE, MUDR, PLANT, MULE TRANSPOSASE DOMAIN PROTEIN-RELATED"/>
    <property type="match status" value="1"/>
</dbReference>
<keyword evidence="2 4" id="KW-0863">Zinc-finger</keyword>
<dbReference type="InterPro" id="IPR007527">
    <property type="entry name" value="Znf_SWIM"/>
</dbReference>
<evidence type="ECO:0000259" key="6">
    <source>
        <dbReference type="PROSITE" id="PS50966"/>
    </source>
</evidence>
<dbReference type="SMART" id="SM00575">
    <property type="entry name" value="ZnF_PMZ"/>
    <property type="match status" value="1"/>
</dbReference>
<dbReference type="InterPro" id="IPR006564">
    <property type="entry name" value="Znf_PMZ"/>
</dbReference>
<dbReference type="EMBL" id="CAKMRJ010000002">
    <property type="protein sequence ID" value="CAH1415887.1"/>
    <property type="molecule type" value="Genomic_DNA"/>
</dbReference>
<dbReference type="PANTHER" id="PTHR31973">
    <property type="entry name" value="POLYPROTEIN, PUTATIVE-RELATED"/>
    <property type="match status" value="1"/>
</dbReference>
<evidence type="ECO:0000256" key="1">
    <source>
        <dbReference type="ARBA" id="ARBA00022723"/>
    </source>
</evidence>
<reference evidence="7 8" key="1">
    <citation type="submission" date="2022-01" db="EMBL/GenBank/DDBJ databases">
        <authorList>
            <person name="Xiong W."/>
            <person name="Schranz E."/>
        </authorList>
    </citation>
    <scope>NUCLEOTIDE SEQUENCE [LARGE SCALE GENOMIC DNA]</scope>
</reference>
<name>A0AAU9LNC6_9ASTR</name>
<feature type="compositionally biased region" description="Basic residues" evidence="5">
    <location>
        <begin position="138"/>
        <end position="149"/>
    </location>
</feature>
<protein>
    <recommendedName>
        <fullName evidence="6">SWIM-type domain-containing protein</fullName>
    </recommendedName>
</protein>
<organism evidence="7 8">
    <name type="scientific">Lactuca virosa</name>
    <dbReference type="NCBI Taxonomy" id="75947"/>
    <lineage>
        <taxon>Eukaryota</taxon>
        <taxon>Viridiplantae</taxon>
        <taxon>Streptophyta</taxon>
        <taxon>Embryophyta</taxon>
        <taxon>Tracheophyta</taxon>
        <taxon>Spermatophyta</taxon>
        <taxon>Magnoliopsida</taxon>
        <taxon>eudicotyledons</taxon>
        <taxon>Gunneridae</taxon>
        <taxon>Pentapetalae</taxon>
        <taxon>asterids</taxon>
        <taxon>campanulids</taxon>
        <taxon>Asterales</taxon>
        <taxon>Asteraceae</taxon>
        <taxon>Cichorioideae</taxon>
        <taxon>Cichorieae</taxon>
        <taxon>Lactucinae</taxon>
        <taxon>Lactuca</taxon>
    </lineage>
</organism>
<keyword evidence="1" id="KW-0479">Metal-binding</keyword>
<proteinExistence type="predicted"/>
<keyword evidence="3" id="KW-0862">Zinc</keyword>